<evidence type="ECO:0000256" key="3">
    <source>
        <dbReference type="ARBA" id="ARBA00022553"/>
    </source>
</evidence>
<dbReference type="Proteomes" id="UP001597032">
    <property type="component" value="Unassembled WGS sequence"/>
</dbReference>
<keyword evidence="10" id="KW-0812">Transmembrane</keyword>
<dbReference type="InterPro" id="IPR036890">
    <property type="entry name" value="HATPase_C_sf"/>
</dbReference>
<feature type="repeat" description="TPR" evidence="9">
    <location>
        <begin position="199"/>
        <end position="232"/>
    </location>
</feature>
<keyword evidence="14" id="KW-1185">Reference proteome</keyword>
<keyword evidence="11" id="KW-0732">Signal</keyword>
<evidence type="ECO:0000256" key="6">
    <source>
        <dbReference type="ARBA" id="ARBA00022777"/>
    </source>
</evidence>
<dbReference type="EMBL" id="JBHTIC010000005">
    <property type="protein sequence ID" value="MFD0761246.1"/>
    <property type="molecule type" value="Genomic_DNA"/>
</dbReference>
<dbReference type="Pfam" id="PF02518">
    <property type="entry name" value="HATPase_c"/>
    <property type="match status" value="1"/>
</dbReference>
<dbReference type="SUPFAM" id="SSF55874">
    <property type="entry name" value="ATPase domain of HSP90 chaperone/DNA topoisomerase II/histidine kinase"/>
    <property type="match status" value="1"/>
</dbReference>
<gene>
    <name evidence="13" type="ORF">ACFQZW_04060</name>
</gene>
<comment type="caution">
    <text evidence="13">The sequence shown here is derived from an EMBL/GenBank/DDBJ whole genome shotgun (WGS) entry which is preliminary data.</text>
</comment>
<evidence type="ECO:0000313" key="13">
    <source>
        <dbReference type="EMBL" id="MFD0761246.1"/>
    </source>
</evidence>
<evidence type="ECO:0000313" key="14">
    <source>
        <dbReference type="Proteomes" id="UP001597032"/>
    </source>
</evidence>
<keyword evidence="9" id="KW-0802">TPR repeat</keyword>
<keyword evidence="8" id="KW-0902">Two-component regulatory system</keyword>
<keyword evidence="5" id="KW-0547">Nucleotide-binding</keyword>
<dbReference type="SMART" id="SM00028">
    <property type="entry name" value="TPR"/>
    <property type="match status" value="4"/>
</dbReference>
<dbReference type="PANTHER" id="PTHR24421:SF10">
    <property type="entry name" value="NITRATE_NITRITE SENSOR PROTEIN NARQ"/>
    <property type="match status" value="1"/>
</dbReference>
<keyword evidence="10" id="KW-0472">Membrane</keyword>
<dbReference type="EC" id="2.7.13.3" evidence="2"/>
<dbReference type="InterPro" id="IPR005467">
    <property type="entry name" value="His_kinase_dom"/>
</dbReference>
<keyword evidence="4" id="KW-0808">Transferase</keyword>
<dbReference type="Pfam" id="PF07730">
    <property type="entry name" value="HisKA_3"/>
    <property type="match status" value="1"/>
</dbReference>
<dbReference type="PROSITE" id="PS50293">
    <property type="entry name" value="TPR_REGION"/>
    <property type="match status" value="1"/>
</dbReference>
<dbReference type="CDD" id="cd16917">
    <property type="entry name" value="HATPase_UhpB-NarQ-NarX-like"/>
    <property type="match status" value="1"/>
</dbReference>
<sequence length="570" mass="65453">MNRYKKIIFFFIIISCSYHGLTAFTFPKANFIEYDFNFSDDERLKQVKDLLETNKTEEAIQKLYQLIAEAEKLKDTNLIIEGSLLLADVYRDNGDYKSSNKQFYKLLPLIKENNNYLQILYFKKGGNFQKEGEIDSAMVNYKNALFYSNFFNNNEDLKAKINANLAGIYYLKEDYGKAIEHSKIAANYQKILGNIEIEAGILNNLGSIYFMQGNYKEALNVFQQTFKLVGFGQEDLQKQIRRSSYINSAYAYSGLKQFQKAFEYQDKYISLDDSIKQELKYKEIAEIESKFKVASKEKEAEIEKSKRLEAEYLSYGLGFSICILLILLFVLYKMYKLNKKNYTLKIDQKRLMHQSKIEKLKSDSQTKILAATLDGRLEERKVIASVLHDNVSALLSAANLHLFASKKQLKDQVPVEINKSQKILNEASESIRDLSHRLVPSLLLKFGLSIAVQDLCEKSSNSTIEFSCDTKNITRFDQNFELKIFNIISELVNNILKHSNANNATIKLEQLEGQLQLVIFDNGKGFDLNEINDGVGLSQVKARINVLEGIIKIKSSTEGTRIYISTPIVY</sequence>
<dbReference type="Pfam" id="PF13424">
    <property type="entry name" value="TPR_12"/>
    <property type="match status" value="1"/>
</dbReference>
<dbReference type="RefSeq" id="WP_298285922.1">
    <property type="nucleotide sequence ID" value="NZ_JBHTIC010000005.1"/>
</dbReference>
<dbReference type="PANTHER" id="PTHR24421">
    <property type="entry name" value="NITRATE/NITRITE SENSOR PROTEIN NARX-RELATED"/>
    <property type="match status" value="1"/>
</dbReference>
<evidence type="ECO:0000256" key="7">
    <source>
        <dbReference type="ARBA" id="ARBA00022840"/>
    </source>
</evidence>
<dbReference type="InterPro" id="IPR011990">
    <property type="entry name" value="TPR-like_helical_dom_sf"/>
</dbReference>
<dbReference type="SMART" id="SM00387">
    <property type="entry name" value="HATPase_c"/>
    <property type="match status" value="1"/>
</dbReference>
<evidence type="ECO:0000256" key="5">
    <source>
        <dbReference type="ARBA" id="ARBA00022741"/>
    </source>
</evidence>
<comment type="catalytic activity">
    <reaction evidence="1">
        <text>ATP + protein L-histidine = ADP + protein N-phospho-L-histidine.</text>
        <dbReference type="EC" id="2.7.13.3"/>
    </reaction>
</comment>
<protein>
    <recommendedName>
        <fullName evidence="2">histidine kinase</fullName>
        <ecNumber evidence="2">2.7.13.3</ecNumber>
    </recommendedName>
</protein>
<dbReference type="Gene3D" id="3.30.565.10">
    <property type="entry name" value="Histidine kinase-like ATPase, C-terminal domain"/>
    <property type="match status" value="1"/>
</dbReference>
<dbReference type="InterPro" id="IPR050482">
    <property type="entry name" value="Sensor_HK_TwoCompSys"/>
</dbReference>
<feature type="signal peptide" evidence="11">
    <location>
        <begin position="1"/>
        <end position="20"/>
    </location>
</feature>
<dbReference type="InterPro" id="IPR003594">
    <property type="entry name" value="HATPase_dom"/>
</dbReference>
<reference evidence="14" key="1">
    <citation type="journal article" date="2019" name="Int. J. Syst. Evol. Microbiol.">
        <title>The Global Catalogue of Microorganisms (GCM) 10K type strain sequencing project: providing services to taxonomists for standard genome sequencing and annotation.</title>
        <authorList>
            <consortium name="The Broad Institute Genomics Platform"/>
            <consortium name="The Broad Institute Genome Sequencing Center for Infectious Disease"/>
            <person name="Wu L."/>
            <person name="Ma J."/>
        </authorList>
    </citation>
    <scope>NUCLEOTIDE SEQUENCE [LARGE SCALE GENOMIC DNA]</scope>
    <source>
        <strain evidence="14">CCUG 60022</strain>
    </source>
</reference>
<feature type="chain" id="PRO_5046479214" description="histidine kinase" evidence="11">
    <location>
        <begin position="21"/>
        <end position="570"/>
    </location>
</feature>
<dbReference type="InterPro" id="IPR011712">
    <property type="entry name" value="Sig_transdc_His_kin_sub3_dim/P"/>
</dbReference>
<evidence type="ECO:0000259" key="12">
    <source>
        <dbReference type="PROSITE" id="PS50109"/>
    </source>
</evidence>
<feature type="domain" description="Histidine kinase" evidence="12">
    <location>
        <begin position="483"/>
        <end position="570"/>
    </location>
</feature>
<name>A0ABW2Z397_9FLAO</name>
<evidence type="ECO:0000256" key="11">
    <source>
        <dbReference type="SAM" id="SignalP"/>
    </source>
</evidence>
<dbReference type="PROSITE" id="PS50005">
    <property type="entry name" value="TPR"/>
    <property type="match status" value="1"/>
</dbReference>
<keyword evidence="6" id="KW-0418">Kinase</keyword>
<evidence type="ECO:0000256" key="8">
    <source>
        <dbReference type="ARBA" id="ARBA00023012"/>
    </source>
</evidence>
<keyword evidence="3" id="KW-0597">Phosphoprotein</keyword>
<evidence type="ECO:0000256" key="10">
    <source>
        <dbReference type="SAM" id="Phobius"/>
    </source>
</evidence>
<keyword evidence="7" id="KW-0067">ATP-binding</keyword>
<proteinExistence type="predicted"/>
<feature type="transmembrane region" description="Helical" evidence="10">
    <location>
        <begin position="312"/>
        <end position="332"/>
    </location>
</feature>
<accession>A0ABW2Z397</accession>
<keyword evidence="10" id="KW-1133">Transmembrane helix</keyword>
<dbReference type="PROSITE" id="PS50109">
    <property type="entry name" value="HIS_KIN"/>
    <property type="match status" value="1"/>
</dbReference>
<dbReference type="SUPFAM" id="SSF48452">
    <property type="entry name" value="TPR-like"/>
    <property type="match status" value="2"/>
</dbReference>
<organism evidence="13 14">
    <name type="scientific">Lutibacter aestuarii</name>
    <dbReference type="NCBI Taxonomy" id="861111"/>
    <lineage>
        <taxon>Bacteria</taxon>
        <taxon>Pseudomonadati</taxon>
        <taxon>Bacteroidota</taxon>
        <taxon>Flavobacteriia</taxon>
        <taxon>Flavobacteriales</taxon>
        <taxon>Flavobacteriaceae</taxon>
        <taxon>Lutibacter</taxon>
    </lineage>
</organism>
<evidence type="ECO:0000256" key="1">
    <source>
        <dbReference type="ARBA" id="ARBA00000085"/>
    </source>
</evidence>
<evidence type="ECO:0000256" key="9">
    <source>
        <dbReference type="PROSITE-ProRule" id="PRU00339"/>
    </source>
</evidence>
<dbReference type="Gene3D" id="1.25.40.10">
    <property type="entry name" value="Tetratricopeptide repeat domain"/>
    <property type="match status" value="1"/>
</dbReference>
<dbReference type="Pfam" id="PF13181">
    <property type="entry name" value="TPR_8"/>
    <property type="match status" value="1"/>
</dbReference>
<dbReference type="InterPro" id="IPR019734">
    <property type="entry name" value="TPR_rpt"/>
</dbReference>
<evidence type="ECO:0000256" key="4">
    <source>
        <dbReference type="ARBA" id="ARBA00022679"/>
    </source>
</evidence>
<evidence type="ECO:0000256" key="2">
    <source>
        <dbReference type="ARBA" id="ARBA00012438"/>
    </source>
</evidence>